<dbReference type="VEuPathDB" id="VectorBase:AALB014954"/>
<dbReference type="EnsemblMetazoa" id="AALB014954-RA">
    <property type="protein sequence ID" value="AALB014954-PA"/>
    <property type="gene ID" value="AALB014954"/>
</dbReference>
<dbReference type="Proteomes" id="UP000069272">
    <property type="component" value="Chromosome 3R"/>
</dbReference>
<evidence type="ECO:0000313" key="2">
    <source>
        <dbReference type="Proteomes" id="UP000069272"/>
    </source>
</evidence>
<dbReference type="AlphaFoldDB" id="A0A182FZD8"/>
<organism evidence="1 2">
    <name type="scientific">Anopheles albimanus</name>
    <name type="common">New world malaria mosquito</name>
    <dbReference type="NCBI Taxonomy" id="7167"/>
    <lineage>
        <taxon>Eukaryota</taxon>
        <taxon>Metazoa</taxon>
        <taxon>Ecdysozoa</taxon>
        <taxon>Arthropoda</taxon>
        <taxon>Hexapoda</taxon>
        <taxon>Insecta</taxon>
        <taxon>Pterygota</taxon>
        <taxon>Neoptera</taxon>
        <taxon>Endopterygota</taxon>
        <taxon>Diptera</taxon>
        <taxon>Nematocera</taxon>
        <taxon>Culicoidea</taxon>
        <taxon>Culicidae</taxon>
        <taxon>Anophelinae</taxon>
        <taxon>Anopheles</taxon>
    </lineage>
</organism>
<protein>
    <submittedName>
        <fullName evidence="1">Uncharacterized protein</fullName>
    </submittedName>
</protein>
<sequence length="24" mass="2666">MVVGPCGIRGIRGFYENRARVVLC</sequence>
<accession>A0A182FZD8</accession>
<reference evidence="1" key="2">
    <citation type="submission" date="2022-08" db="UniProtKB">
        <authorList>
            <consortium name="EnsemblMetazoa"/>
        </authorList>
    </citation>
    <scope>IDENTIFICATION</scope>
    <source>
        <strain evidence="1">STECLA/ALBI9_A</strain>
    </source>
</reference>
<name>A0A182FZD8_ANOAL</name>
<reference evidence="1 2" key="1">
    <citation type="journal article" date="2017" name="G3 (Bethesda)">
        <title>The Physical Genome Mapping of Anopheles albimanus Corrected Scaffold Misassemblies and Identified Interarm Rearrangements in Genus Anopheles.</title>
        <authorList>
            <person name="Artemov G.N."/>
            <person name="Peery A.N."/>
            <person name="Jiang X."/>
            <person name="Tu Z."/>
            <person name="Stegniy V.N."/>
            <person name="Sharakhova M.V."/>
            <person name="Sharakhov I.V."/>
        </authorList>
    </citation>
    <scope>NUCLEOTIDE SEQUENCE [LARGE SCALE GENOMIC DNA]</scope>
    <source>
        <strain evidence="1 2">ALBI9_A</strain>
    </source>
</reference>
<evidence type="ECO:0000313" key="1">
    <source>
        <dbReference type="EnsemblMetazoa" id="AALB014954-PA"/>
    </source>
</evidence>
<proteinExistence type="predicted"/>
<keyword evidence="2" id="KW-1185">Reference proteome</keyword>